<gene>
    <name evidence="2" type="ORF">E4N86_07165</name>
</gene>
<protein>
    <recommendedName>
        <fullName evidence="1">CpXC domain-containing protein</fullName>
    </recommendedName>
</protein>
<organism evidence="2 3">
    <name type="scientific">Treponema denticola</name>
    <dbReference type="NCBI Taxonomy" id="158"/>
    <lineage>
        <taxon>Bacteria</taxon>
        <taxon>Pseudomonadati</taxon>
        <taxon>Spirochaetota</taxon>
        <taxon>Spirochaetia</taxon>
        <taxon>Spirochaetales</taxon>
        <taxon>Treponemataceae</taxon>
        <taxon>Treponema</taxon>
    </lineage>
</organism>
<dbReference type="EMBL" id="CP051635">
    <property type="protein sequence ID" value="UTD00487.1"/>
    <property type="molecule type" value="Genomic_DNA"/>
</dbReference>
<evidence type="ECO:0000259" key="1">
    <source>
        <dbReference type="Pfam" id="PF14353"/>
    </source>
</evidence>
<dbReference type="Proteomes" id="UP001056981">
    <property type="component" value="Chromosome"/>
</dbReference>
<dbReference type="RefSeq" id="WP_253698540.1">
    <property type="nucleotide sequence ID" value="NZ_CP051522.1"/>
</dbReference>
<dbReference type="Pfam" id="PF14353">
    <property type="entry name" value="CpXC"/>
    <property type="match status" value="1"/>
</dbReference>
<evidence type="ECO:0000313" key="2">
    <source>
        <dbReference type="EMBL" id="UTD00487.1"/>
    </source>
</evidence>
<accession>A0A9Q9BGH8</accession>
<reference evidence="2" key="1">
    <citation type="submission" date="2020-04" db="EMBL/GenBank/DDBJ databases">
        <title>Comparative genomics of oral phylogroup-2 Treponema strains.</title>
        <authorList>
            <person name="Zeng H."/>
            <person name="Chan Y.K."/>
            <person name="Watt R.M."/>
        </authorList>
    </citation>
    <scope>NUCLEOTIDE SEQUENCE</scope>
    <source>
        <strain evidence="2">OMZ 905</strain>
    </source>
</reference>
<dbReference type="AlphaFoldDB" id="A0A9Q9BGH8"/>
<sequence>MKINCPCDKSFEIEHNAKINLDKEPEILKKIADGSYLTFKCPQCGRKVRSEIKTRIEWPSKKLILLFVPEADRIACLSSCSGLKEINEKTKKAEKIEYEKADETPVIGYSELAERIAVVEAGLDPHAMEVLKFFILDSGKDIKGKKIKIFFHSVNDDGSFEFYVYGLKEDQVAVMKIPVKLYDSICQDIKSKKKSEIFTAVYLGNYLSYQNIFTEGRDS</sequence>
<dbReference type="InterPro" id="IPR025682">
    <property type="entry name" value="CpXC_dom"/>
</dbReference>
<evidence type="ECO:0000313" key="3">
    <source>
        <dbReference type="Proteomes" id="UP001056981"/>
    </source>
</evidence>
<name>A0A9Q9BGH8_TREDN</name>
<proteinExistence type="predicted"/>
<feature type="domain" description="CpXC" evidence="1">
    <location>
        <begin position="3"/>
        <end position="132"/>
    </location>
</feature>